<dbReference type="GeneID" id="111291510"/>
<dbReference type="PROSITE" id="PS00018">
    <property type="entry name" value="EF_HAND_1"/>
    <property type="match status" value="3"/>
</dbReference>
<evidence type="ECO:0000313" key="6">
    <source>
        <dbReference type="Proteomes" id="UP000515121"/>
    </source>
</evidence>
<reference evidence="7" key="1">
    <citation type="submission" date="2025-08" db="UniProtKB">
        <authorList>
            <consortium name="RefSeq"/>
        </authorList>
    </citation>
    <scope>IDENTIFICATION</scope>
    <source>
        <tissue evidence="7">Fruit stalk</tissue>
    </source>
</reference>
<dbReference type="PROSITE" id="PS50222">
    <property type="entry name" value="EF_HAND_2"/>
    <property type="match status" value="2"/>
</dbReference>
<protein>
    <submittedName>
        <fullName evidence="7">Calumenin-B</fullName>
    </submittedName>
</protein>
<organism evidence="6 7">
    <name type="scientific">Durio zibethinus</name>
    <name type="common">Durian</name>
    <dbReference type="NCBI Taxonomy" id="66656"/>
    <lineage>
        <taxon>Eukaryota</taxon>
        <taxon>Viridiplantae</taxon>
        <taxon>Streptophyta</taxon>
        <taxon>Embryophyta</taxon>
        <taxon>Tracheophyta</taxon>
        <taxon>Spermatophyta</taxon>
        <taxon>Magnoliopsida</taxon>
        <taxon>eudicotyledons</taxon>
        <taxon>Gunneridae</taxon>
        <taxon>Pentapetalae</taxon>
        <taxon>rosids</taxon>
        <taxon>malvids</taxon>
        <taxon>Malvales</taxon>
        <taxon>Malvaceae</taxon>
        <taxon>Helicteroideae</taxon>
        <taxon>Durio</taxon>
    </lineage>
</organism>
<feature type="domain" description="EF-hand" evidence="5">
    <location>
        <begin position="168"/>
        <end position="203"/>
    </location>
</feature>
<dbReference type="RefSeq" id="XP_022739086.1">
    <property type="nucleotide sequence ID" value="XM_022883351.1"/>
</dbReference>
<accession>A0A6P5YGA0</accession>
<keyword evidence="2" id="KW-0677">Repeat</keyword>
<dbReference type="InterPro" id="IPR002048">
    <property type="entry name" value="EF_hand_dom"/>
</dbReference>
<gene>
    <name evidence="7" type="primary">LOC111291510</name>
</gene>
<dbReference type="GO" id="GO:0005509">
    <property type="term" value="F:calcium ion binding"/>
    <property type="evidence" value="ECO:0007669"/>
    <property type="project" value="InterPro"/>
</dbReference>
<dbReference type="InterPro" id="IPR011992">
    <property type="entry name" value="EF-hand-dom_pair"/>
</dbReference>
<keyword evidence="6" id="KW-1185">Reference proteome</keyword>
<evidence type="ECO:0000256" key="3">
    <source>
        <dbReference type="ARBA" id="ARBA00022837"/>
    </source>
</evidence>
<feature type="domain" description="EF-hand" evidence="5">
    <location>
        <begin position="216"/>
        <end position="242"/>
    </location>
</feature>
<dbReference type="PANTHER" id="PTHR10827:SF98">
    <property type="entry name" value="45 KDA CALCIUM-BINDING PROTEIN"/>
    <property type="match status" value="1"/>
</dbReference>
<proteinExistence type="predicted"/>
<sequence>MAKAVVYTLLATAFIILFMFSPNKPHGHTRLGLNRRLGYKAPHFDPLVSRIERSAEEKRLSYHVDPEHISYVPEVEDAHEYFDDEGNLNTTLRLMVLFPLLDNAPKDGLISAKELGAWIGQQAIDRLSYRTDKVLSWHDKNGDAAISFSEYLRHFTQDDIDENGKGHGEAGWWMEQFKNADTDTSGNLDFNELKDFLHPEDSENEEIQKWLLSEKMKRMDDDHDGKLNFQEFLEYAYNIYKTYAEFENAAATAPTAEEKFAELDINEDKYLVMEELKPILRYLYPGELFYARYFTSYLMYEADDNKDGNLTIEEMLNHENIFYNSLHDDSIYDDDFDDIRDEL</sequence>
<dbReference type="PANTHER" id="PTHR10827">
    <property type="entry name" value="RETICULOCALBIN"/>
    <property type="match status" value="1"/>
</dbReference>
<feature type="signal peptide" evidence="4">
    <location>
        <begin position="1"/>
        <end position="25"/>
    </location>
</feature>
<keyword evidence="4" id="KW-0732">Signal</keyword>
<dbReference type="AlphaFoldDB" id="A0A6P5YGA0"/>
<keyword evidence="1" id="KW-0479">Metal-binding</keyword>
<evidence type="ECO:0000256" key="1">
    <source>
        <dbReference type="ARBA" id="ARBA00022723"/>
    </source>
</evidence>
<evidence type="ECO:0000256" key="4">
    <source>
        <dbReference type="SAM" id="SignalP"/>
    </source>
</evidence>
<dbReference type="OrthoDB" id="293868at2759"/>
<dbReference type="Gene3D" id="1.10.238.10">
    <property type="entry name" value="EF-hand"/>
    <property type="match status" value="3"/>
</dbReference>
<feature type="chain" id="PRO_5027849179" evidence="4">
    <location>
        <begin position="26"/>
        <end position="343"/>
    </location>
</feature>
<dbReference type="SMART" id="SM00054">
    <property type="entry name" value="EFh"/>
    <property type="match status" value="4"/>
</dbReference>
<dbReference type="InterPro" id="IPR018247">
    <property type="entry name" value="EF_Hand_1_Ca_BS"/>
</dbReference>
<keyword evidence="3" id="KW-0106">Calcium</keyword>
<name>A0A6P5YGA0_DURZI</name>
<evidence type="ECO:0000259" key="5">
    <source>
        <dbReference type="PROSITE" id="PS50222"/>
    </source>
</evidence>
<dbReference type="Pfam" id="PF13499">
    <property type="entry name" value="EF-hand_7"/>
    <property type="match status" value="1"/>
</dbReference>
<evidence type="ECO:0000256" key="2">
    <source>
        <dbReference type="ARBA" id="ARBA00022737"/>
    </source>
</evidence>
<evidence type="ECO:0000313" key="7">
    <source>
        <dbReference type="RefSeq" id="XP_022739086.1"/>
    </source>
</evidence>
<dbReference type="GO" id="GO:0005783">
    <property type="term" value="C:endoplasmic reticulum"/>
    <property type="evidence" value="ECO:0007669"/>
    <property type="project" value="TreeGrafter"/>
</dbReference>
<dbReference type="SUPFAM" id="SSF47473">
    <property type="entry name" value="EF-hand"/>
    <property type="match status" value="2"/>
</dbReference>
<dbReference type="KEGG" id="dzi:111291510"/>
<dbReference type="Proteomes" id="UP000515121">
    <property type="component" value="Unplaced"/>
</dbReference>